<dbReference type="EMBL" id="JAWWNJ010000180">
    <property type="protein sequence ID" value="KAK6974781.1"/>
    <property type="molecule type" value="Genomic_DNA"/>
</dbReference>
<name>A0AAV9Z9F0_9AGAR</name>
<evidence type="ECO:0000313" key="2">
    <source>
        <dbReference type="EMBL" id="KAK6974781.1"/>
    </source>
</evidence>
<evidence type="ECO:0000256" key="1">
    <source>
        <dbReference type="SAM" id="MobiDB-lite"/>
    </source>
</evidence>
<comment type="caution">
    <text evidence="2">The sequence shown here is derived from an EMBL/GenBank/DDBJ whole genome shotgun (WGS) entry which is preliminary data.</text>
</comment>
<reference evidence="2 3" key="1">
    <citation type="journal article" date="2024" name="J Genomics">
        <title>Draft genome sequencing and assembly of Favolaschia claudopus CIRM-BRFM 2984 isolated from oak limbs.</title>
        <authorList>
            <person name="Navarro D."/>
            <person name="Drula E."/>
            <person name="Chaduli D."/>
            <person name="Cazenave R."/>
            <person name="Ahrendt S."/>
            <person name="Wang J."/>
            <person name="Lipzen A."/>
            <person name="Daum C."/>
            <person name="Barry K."/>
            <person name="Grigoriev I.V."/>
            <person name="Favel A."/>
            <person name="Rosso M.N."/>
            <person name="Martin F."/>
        </authorList>
    </citation>
    <scope>NUCLEOTIDE SEQUENCE [LARGE SCALE GENOMIC DNA]</scope>
    <source>
        <strain evidence="2 3">CIRM-BRFM 2984</strain>
    </source>
</reference>
<feature type="region of interest" description="Disordered" evidence="1">
    <location>
        <begin position="60"/>
        <end position="84"/>
    </location>
</feature>
<organism evidence="2 3">
    <name type="scientific">Favolaschia claudopus</name>
    <dbReference type="NCBI Taxonomy" id="2862362"/>
    <lineage>
        <taxon>Eukaryota</taxon>
        <taxon>Fungi</taxon>
        <taxon>Dikarya</taxon>
        <taxon>Basidiomycota</taxon>
        <taxon>Agaricomycotina</taxon>
        <taxon>Agaricomycetes</taxon>
        <taxon>Agaricomycetidae</taxon>
        <taxon>Agaricales</taxon>
        <taxon>Marasmiineae</taxon>
        <taxon>Mycenaceae</taxon>
        <taxon>Favolaschia</taxon>
    </lineage>
</organism>
<protein>
    <submittedName>
        <fullName evidence="2">Uncharacterized protein</fullName>
    </submittedName>
</protein>
<gene>
    <name evidence="2" type="ORF">R3P38DRAFT_2583626</name>
</gene>
<dbReference type="Proteomes" id="UP001362999">
    <property type="component" value="Unassembled WGS sequence"/>
</dbReference>
<evidence type="ECO:0000313" key="3">
    <source>
        <dbReference type="Proteomes" id="UP001362999"/>
    </source>
</evidence>
<keyword evidence="3" id="KW-1185">Reference proteome</keyword>
<accession>A0AAV9Z9F0</accession>
<dbReference type="AlphaFoldDB" id="A0AAV9Z9F0"/>
<sequence>MQIYSKNDQNDHLQAAIVADGIFDFTARKSRMRCMPHTVHLAAIKGIQLLEVIGALTKNESKKAESRSSKQAYQETVTQADTQDADCAAAVRADEDDTETEAQENGSDGISLAVFKLRKIVKHVRVSPQRRRLWKLTVKASVDGLDAELAEAQLMLILDVRTR</sequence>
<feature type="compositionally biased region" description="Low complexity" evidence="1">
    <location>
        <begin position="74"/>
        <end position="84"/>
    </location>
</feature>
<proteinExistence type="predicted"/>